<dbReference type="SMART" id="SM00304">
    <property type="entry name" value="HAMP"/>
    <property type="match status" value="1"/>
</dbReference>
<dbReference type="RefSeq" id="WP_378048297.1">
    <property type="nucleotide sequence ID" value="NZ_JBHMDN010000016.1"/>
</dbReference>
<feature type="coiled-coil region" evidence="7">
    <location>
        <begin position="333"/>
        <end position="386"/>
    </location>
</feature>
<keyword evidence="11" id="KW-1185">Reference proteome</keyword>
<dbReference type="Pfam" id="PF06580">
    <property type="entry name" value="His_kinase"/>
    <property type="match status" value="1"/>
</dbReference>
<accession>A0ABW2F6W7</accession>
<evidence type="ECO:0000256" key="6">
    <source>
        <dbReference type="ARBA" id="ARBA00023136"/>
    </source>
</evidence>
<keyword evidence="6 8" id="KW-0472">Membrane</keyword>
<feature type="transmembrane region" description="Helical" evidence="8">
    <location>
        <begin position="283"/>
        <end position="303"/>
    </location>
</feature>
<comment type="caution">
    <text evidence="10">The sequence shown here is derived from an EMBL/GenBank/DDBJ whole genome shotgun (WGS) entry which is preliminary data.</text>
</comment>
<evidence type="ECO:0000313" key="10">
    <source>
        <dbReference type="EMBL" id="MFC7147645.1"/>
    </source>
</evidence>
<dbReference type="Pfam" id="PF02518">
    <property type="entry name" value="HATPase_c"/>
    <property type="match status" value="1"/>
</dbReference>
<dbReference type="Proteomes" id="UP001596378">
    <property type="component" value="Unassembled WGS sequence"/>
</dbReference>
<dbReference type="EMBL" id="JBHTAI010000002">
    <property type="protein sequence ID" value="MFC7147645.1"/>
    <property type="molecule type" value="Genomic_DNA"/>
</dbReference>
<dbReference type="Pfam" id="PF00672">
    <property type="entry name" value="HAMP"/>
    <property type="match status" value="1"/>
</dbReference>
<dbReference type="InterPro" id="IPR036890">
    <property type="entry name" value="HATPase_C_sf"/>
</dbReference>
<dbReference type="EC" id="2.7.13.3" evidence="10"/>
<dbReference type="InterPro" id="IPR003660">
    <property type="entry name" value="HAMP_dom"/>
</dbReference>
<dbReference type="PANTHER" id="PTHR34220">
    <property type="entry name" value="SENSOR HISTIDINE KINASE YPDA"/>
    <property type="match status" value="1"/>
</dbReference>
<evidence type="ECO:0000256" key="8">
    <source>
        <dbReference type="SAM" id="Phobius"/>
    </source>
</evidence>
<name>A0ABW2F6W7_9BACL</name>
<dbReference type="SUPFAM" id="SSF55874">
    <property type="entry name" value="ATPase domain of HSP90 chaperone/DNA topoisomerase II/histidine kinase"/>
    <property type="match status" value="1"/>
</dbReference>
<evidence type="ECO:0000256" key="5">
    <source>
        <dbReference type="ARBA" id="ARBA00022777"/>
    </source>
</evidence>
<gene>
    <name evidence="10" type="ORF">ACFQMJ_03765</name>
</gene>
<dbReference type="InterPro" id="IPR010559">
    <property type="entry name" value="Sig_transdc_His_kin_internal"/>
</dbReference>
<organism evidence="10 11">
    <name type="scientific">Cohnella cellulosilytica</name>
    <dbReference type="NCBI Taxonomy" id="986710"/>
    <lineage>
        <taxon>Bacteria</taxon>
        <taxon>Bacillati</taxon>
        <taxon>Bacillota</taxon>
        <taxon>Bacilli</taxon>
        <taxon>Bacillales</taxon>
        <taxon>Paenibacillaceae</taxon>
        <taxon>Cohnella</taxon>
    </lineage>
</organism>
<dbReference type="Gene3D" id="6.10.340.10">
    <property type="match status" value="1"/>
</dbReference>
<keyword evidence="2" id="KW-1003">Cell membrane</keyword>
<dbReference type="CDD" id="cd06225">
    <property type="entry name" value="HAMP"/>
    <property type="match status" value="1"/>
</dbReference>
<comment type="subcellular location">
    <subcellularLocation>
        <location evidence="1">Cell membrane</location>
        <topology evidence="1">Multi-pass membrane protein</topology>
    </subcellularLocation>
</comment>
<evidence type="ECO:0000256" key="7">
    <source>
        <dbReference type="SAM" id="Coils"/>
    </source>
</evidence>
<evidence type="ECO:0000256" key="4">
    <source>
        <dbReference type="ARBA" id="ARBA00022679"/>
    </source>
</evidence>
<reference evidence="11" key="1">
    <citation type="journal article" date="2019" name="Int. J. Syst. Evol. Microbiol.">
        <title>The Global Catalogue of Microorganisms (GCM) 10K type strain sequencing project: providing services to taxonomists for standard genome sequencing and annotation.</title>
        <authorList>
            <consortium name="The Broad Institute Genomics Platform"/>
            <consortium name="The Broad Institute Genome Sequencing Center for Infectious Disease"/>
            <person name="Wu L."/>
            <person name="Ma J."/>
        </authorList>
    </citation>
    <scope>NUCLEOTIDE SEQUENCE [LARGE SCALE GENOMIC DNA]</scope>
    <source>
        <strain evidence="11">KCTC 12907</strain>
    </source>
</reference>
<dbReference type="GO" id="GO:0004673">
    <property type="term" value="F:protein histidine kinase activity"/>
    <property type="evidence" value="ECO:0007669"/>
    <property type="project" value="UniProtKB-EC"/>
</dbReference>
<evidence type="ECO:0000256" key="2">
    <source>
        <dbReference type="ARBA" id="ARBA00022475"/>
    </source>
</evidence>
<sequence>MNRSLNNVRLRHKLLLIYFLSVFFPILLTNLFFYSVTAHNVRSQREKDAAQALERIHGELQARIDTAVGISSVFYADSVVNEALERTYDSPIAYLDVYDEALRASLAKYAPVYGFIQSMTIYTDNPTVLGSGGIGFIDETVKRANWYGKVAEAGGMPVFVHDGRRGSSPFSVVRKLNAFSSRDEYEKVLKIDLHRDAIAQALGNMGFPGDLYLLGPDRAIELATGPGTNGGDGPVRFDDLPVPDGSRVLVQPYSRANELYGWALAGVIPKGQALAGTGEPRRLALYLTCVNLLLPTLVLVWIAKSLHDRLLRIVRQIKKVKRGNFEPIAEEEAEAAKDEIGQLSAELNRMTRQIRELIDEALAAEIERKDLELQRRRAQIHALQSQINPHFLFNVLETLRMRSLIKGETETAQIVRNMAKLFRKSLSWGNDWITAGQELDLIRSFLEIQKYRFGDRLQYRIEANGEAAQSRIPKMVFLPFVENASLHGVEKIEAQGVIELVLSLDRDGLLFLLRDNGGGMDEPTLRKVLSERPEEEEDETHVGIRNVRSRLALYYGDRATLDIASTPGCGTSVRIRLPHPL</sequence>
<dbReference type="InterPro" id="IPR003594">
    <property type="entry name" value="HATPase_dom"/>
</dbReference>
<evidence type="ECO:0000256" key="1">
    <source>
        <dbReference type="ARBA" id="ARBA00004651"/>
    </source>
</evidence>
<proteinExistence type="predicted"/>
<feature type="domain" description="HAMP" evidence="9">
    <location>
        <begin position="304"/>
        <end position="359"/>
    </location>
</feature>
<keyword evidence="7" id="KW-0175">Coiled coil</keyword>
<dbReference type="Gene3D" id="3.30.565.10">
    <property type="entry name" value="Histidine kinase-like ATPase, C-terminal domain"/>
    <property type="match status" value="1"/>
</dbReference>
<dbReference type="PROSITE" id="PS50885">
    <property type="entry name" value="HAMP"/>
    <property type="match status" value="1"/>
</dbReference>
<protein>
    <submittedName>
        <fullName evidence="10">Sensor histidine kinase</fullName>
        <ecNumber evidence="10">2.7.13.3</ecNumber>
    </submittedName>
</protein>
<dbReference type="InterPro" id="IPR050640">
    <property type="entry name" value="Bact_2-comp_sensor_kinase"/>
</dbReference>
<keyword evidence="5 10" id="KW-0418">Kinase</keyword>
<keyword evidence="8" id="KW-0812">Transmembrane</keyword>
<evidence type="ECO:0000313" key="11">
    <source>
        <dbReference type="Proteomes" id="UP001596378"/>
    </source>
</evidence>
<feature type="transmembrane region" description="Helical" evidence="8">
    <location>
        <begin position="15"/>
        <end position="37"/>
    </location>
</feature>
<keyword evidence="4 10" id="KW-0808">Transferase</keyword>
<dbReference type="PANTHER" id="PTHR34220:SF7">
    <property type="entry name" value="SENSOR HISTIDINE KINASE YPDA"/>
    <property type="match status" value="1"/>
</dbReference>
<evidence type="ECO:0000256" key="3">
    <source>
        <dbReference type="ARBA" id="ARBA00022553"/>
    </source>
</evidence>
<keyword evidence="8" id="KW-1133">Transmembrane helix</keyword>
<keyword evidence="3" id="KW-0597">Phosphoprotein</keyword>
<evidence type="ECO:0000259" key="9">
    <source>
        <dbReference type="PROSITE" id="PS50885"/>
    </source>
</evidence>